<keyword evidence="3" id="KW-0408">Iron</keyword>
<dbReference type="InterPro" id="IPR029052">
    <property type="entry name" value="Metallo-depent_PP-like"/>
</dbReference>
<dbReference type="InterPro" id="IPR050884">
    <property type="entry name" value="CNP_phosphodiesterase-III"/>
</dbReference>
<dbReference type="EMBL" id="JAFLNF010000008">
    <property type="protein sequence ID" value="MBO0347054.1"/>
    <property type="molecule type" value="Genomic_DNA"/>
</dbReference>
<comment type="caution">
    <text evidence="6">The sequence shown here is derived from an EMBL/GenBank/DDBJ whole genome shotgun (WGS) entry which is preliminary data.</text>
</comment>
<dbReference type="GO" id="GO:0016787">
    <property type="term" value="F:hydrolase activity"/>
    <property type="evidence" value="ECO:0007669"/>
    <property type="project" value="UniProtKB-KW"/>
</dbReference>
<name>A0A939EQZ6_9HYPH</name>
<evidence type="ECO:0000256" key="2">
    <source>
        <dbReference type="ARBA" id="ARBA00022801"/>
    </source>
</evidence>
<reference evidence="6" key="1">
    <citation type="submission" date="2021-03" db="EMBL/GenBank/DDBJ databases">
        <title>Roseibium sp. CAU 1637 isolated from Incheon.</title>
        <authorList>
            <person name="Kim W."/>
        </authorList>
    </citation>
    <scope>NUCLEOTIDE SEQUENCE</scope>
    <source>
        <strain evidence="6">CAU 1637</strain>
    </source>
</reference>
<evidence type="ECO:0000256" key="1">
    <source>
        <dbReference type="ARBA" id="ARBA00022723"/>
    </source>
</evidence>
<dbReference type="InterPro" id="IPR004843">
    <property type="entry name" value="Calcineurin-like_PHP"/>
</dbReference>
<comment type="similarity">
    <text evidence="4">Belongs to the cyclic nucleotide phosphodiesterase class-III family.</text>
</comment>
<accession>A0A939EQZ6</accession>
<dbReference type="Pfam" id="PF00149">
    <property type="entry name" value="Metallophos"/>
    <property type="match status" value="1"/>
</dbReference>
<evidence type="ECO:0000313" key="7">
    <source>
        <dbReference type="Proteomes" id="UP000664779"/>
    </source>
</evidence>
<dbReference type="PANTHER" id="PTHR42988">
    <property type="entry name" value="PHOSPHOHYDROLASE"/>
    <property type="match status" value="1"/>
</dbReference>
<dbReference type="AlphaFoldDB" id="A0A939EQZ6"/>
<organism evidence="6 7">
    <name type="scientific">Roseibium limicola</name>
    <dbReference type="NCBI Taxonomy" id="2816037"/>
    <lineage>
        <taxon>Bacteria</taxon>
        <taxon>Pseudomonadati</taxon>
        <taxon>Pseudomonadota</taxon>
        <taxon>Alphaproteobacteria</taxon>
        <taxon>Hyphomicrobiales</taxon>
        <taxon>Stappiaceae</taxon>
        <taxon>Roseibium</taxon>
    </lineage>
</organism>
<dbReference type="RefSeq" id="WP_206943586.1">
    <property type="nucleotide sequence ID" value="NZ_JAFLNF010000008.1"/>
</dbReference>
<dbReference type="Proteomes" id="UP000664779">
    <property type="component" value="Unassembled WGS sequence"/>
</dbReference>
<dbReference type="GO" id="GO:0046872">
    <property type="term" value="F:metal ion binding"/>
    <property type="evidence" value="ECO:0007669"/>
    <property type="project" value="UniProtKB-KW"/>
</dbReference>
<evidence type="ECO:0000313" key="6">
    <source>
        <dbReference type="EMBL" id="MBO0347054.1"/>
    </source>
</evidence>
<protein>
    <submittedName>
        <fullName evidence="6">Metallophosphoesterase</fullName>
    </submittedName>
</protein>
<keyword evidence="7" id="KW-1185">Reference proteome</keyword>
<evidence type="ECO:0000256" key="3">
    <source>
        <dbReference type="ARBA" id="ARBA00023004"/>
    </source>
</evidence>
<dbReference type="Gene3D" id="3.60.21.10">
    <property type="match status" value="1"/>
</dbReference>
<gene>
    <name evidence="6" type="ORF">J0X15_17640</name>
</gene>
<sequence>MIKIVVLSDLHIVPAGALSHGLDTTERLETGIDFVNSRHADADLIVLAGDLADHGETAAYLRLQETISRFLVSPVLTLGNHDNSDRFVAQFGAERVNQQTGKIDSVIDTNGHRVIVLDTSVPGQPGGRLQEAQLQWLKQSLEAAEGRPVIIIMHHNLTPFGVPTDSIILENGEAFAEIARSCGSLRHVIGGHVHMSVSGSMMGVPFCTIAGGHYNIEPRLGKPTPTHGTEVVPRREGPGQLAVVLSDEKATVVHMENYIDRHLVMAPDLFQK</sequence>
<evidence type="ECO:0000256" key="4">
    <source>
        <dbReference type="ARBA" id="ARBA00025742"/>
    </source>
</evidence>
<keyword evidence="1" id="KW-0479">Metal-binding</keyword>
<keyword evidence="2" id="KW-0378">Hydrolase</keyword>
<proteinExistence type="inferred from homology"/>
<dbReference type="SUPFAM" id="SSF56300">
    <property type="entry name" value="Metallo-dependent phosphatases"/>
    <property type="match status" value="1"/>
</dbReference>
<feature type="domain" description="Calcineurin-like phosphoesterase" evidence="5">
    <location>
        <begin position="2"/>
        <end position="195"/>
    </location>
</feature>
<evidence type="ECO:0000259" key="5">
    <source>
        <dbReference type="Pfam" id="PF00149"/>
    </source>
</evidence>
<dbReference type="PANTHER" id="PTHR42988:SF2">
    <property type="entry name" value="CYCLIC NUCLEOTIDE PHOSPHODIESTERASE CBUA0032-RELATED"/>
    <property type="match status" value="1"/>
</dbReference>